<evidence type="ECO:0000313" key="1">
    <source>
        <dbReference type="EMBL" id="MDQ9169281.1"/>
    </source>
</evidence>
<reference evidence="1 2" key="1">
    <citation type="submission" date="2023-08" db="EMBL/GenBank/DDBJ databases">
        <title>Oxalobacteraceae gen .nov., isolated from river sludge outside the plant.</title>
        <authorList>
            <person name="Zhao S.Y."/>
        </authorList>
    </citation>
    <scope>NUCLEOTIDE SEQUENCE [LARGE SCALE GENOMIC DNA]</scope>
    <source>
        <strain evidence="1 2">R-40</strain>
    </source>
</reference>
<sequence length="199" mass="23367">METPNTIRTFWFGTQPSDQAVIKECSHRWWSKNEAVDREIRQRFEPVMLLAKENALKHWAGEPQGLLALILLTDQFPRNAYRDTPQAFSFDPLARAWCKEGLQRGDHLRLRPIERVFFYLPLEHSESLADQEQSVALYEELIAGIDESQRAEFEGFLWFAKRHHEIIQRFGRFPHRNPVLGRESTPEEIAFLKEKGSSF</sequence>
<dbReference type="PANTHER" id="PTHR23004">
    <property type="entry name" value="DOUBLECORTIN DOMAIN CONTAINING 2"/>
    <property type="match status" value="1"/>
</dbReference>
<gene>
    <name evidence="1" type="ORF">Q8A64_02535</name>
</gene>
<comment type="caution">
    <text evidence="1">The sequence shown here is derived from an EMBL/GenBank/DDBJ whole genome shotgun (WGS) entry which is preliminary data.</text>
</comment>
<dbReference type="Proteomes" id="UP001225596">
    <property type="component" value="Unassembled WGS sequence"/>
</dbReference>
<accession>A0ABU1BMJ3</accession>
<dbReference type="Pfam" id="PF06041">
    <property type="entry name" value="DUF924"/>
    <property type="match status" value="1"/>
</dbReference>
<dbReference type="InterPro" id="IPR010323">
    <property type="entry name" value="DUF924"/>
</dbReference>
<dbReference type="InterPro" id="IPR011990">
    <property type="entry name" value="TPR-like_helical_dom_sf"/>
</dbReference>
<dbReference type="EMBL" id="JAUYVH010000001">
    <property type="protein sequence ID" value="MDQ9169281.1"/>
    <property type="molecule type" value="Genomic_DNA"/>
</dbReference>
<proteinExistence type="predicted"/>
<dbReference type="SUPFAM" id="SSF48452">
    <property type="entry name" value="TPR-like"/>
    <property type="match status" value="1"/>
</dbReference>
<protein>
    <submittedName>
        <fullName evidence="1">DUF924 family protein</fullName>
    </submittedName>
</protein>
<keyword evidence="2" id="KW-1185">Reference proteome</keyword>
<dbReference type="RefSeq" id="WP_338435143.1">
    <property type="nucleotide sequence ID" value="NZ_JAUYVH010000001.1"/>
</dbReference>
<evidence type="ECO:0000313" key="2">
    <source>
        <dbReference type="Proteomes" id="UP001225596"/>
    </source>
</evidence>
<dbReference type="Gene3D" id="1.20.58.320">
    <property type="entry name" value="TPR-like"/>
    <property type="match status" value="1"/>
</dbReference>
<organism evidence="1 2">
    <name type="scientific">Keguizhuia sedimenti</name>
    <dbReference type="NCBI Taxonomy" id="3064264"/>
    <lineage>
        <taxon>Bacteria</taxon>
        <taxon>Pseudomonadati</taxon>
        <taxon>Pseudomonadota</taxon>
        <taxon>Betaproteobacteria</taxon>
        <taxon>Burkholderiales</taxon>
        <taxon>Oxalobacteraceae</taxon>
        <taxon>Keguizhuia</taxon>
    </lineage>
</organism>
<dbReference type="Gene3D" id="1.25.40.10">
    <property type="entry name" value="Tetratricopeptide repeat domain"/>
    <property type="match status" value="1"/>
</dbReference>
<dbReference type="PANTHER" id="PTHR23004:SF7">
    <property type="entry name" value="DUF924-DOMAIN-CONTAINING PROTEIN"/>
    <property type="match status" value="1"/>
</dbReference>
<name>A0ABU1BMJ3_9BURK</name>